<feature type="non-terminal residue" evidence="1">
    <location>
        <position position="161"/>
    </location>
</feature>
<proteinExistence type="predicted"/>
<reference evidence="2" key="3">
    <citation type="journal article" date="2018" name="Mol. Plant Microbe Interact.">
        <title>Genome sequence resources for the wheat stripe rust pathogen (Puccinia striiformis f. sp. tritici) and the barley stripe rust pathogen (Puccinia striiformis f. sp. hordei).</title>
        <authorList>
            <person name="Xia C."/>
            <person name="Wang M."/>
            <person name="Yin C."/>
            <person name="Cornejo O.E."/>
            <person name="Hulbert S.H."/>
            <person name="Chen X."/>
        </authorList>
    </citation>
    <scope>NUCLEOTIDE SEQUENCE [LARGE SCALE GENOMIC DNA]</scope>
    <source>
        <strain evidence="2">93TX-2</strain>
    </source>
</reference>
<evidence type="ECO:0000313" key="1">
    <source>
        <dbReference type="EMBL" id="POV96027.1"/>
    </source>
</evidence>
<accession>A0A2S4UFG4</accession>
<reference evidence="1 2" key="1">
    <citation type="submission" date="2017-12" db="EMBL/GenBank/DDBJ databases">
        <title>Gene loss provides genomic basis for host adaptation in cereal stripe rust fungi.</title>
        <authorList>
            <person name="Xia C."/>
        </authorList>
    </citation>
    <scope>NUCLEOTIDE SEQUENCE [LARGE SCALE GENOMIC DNA]</scope>
    <source>
        <strain evidence="1 2">93TX-2</strain>
    </source>
</reference>
<keyword evidence="2" id="KW-1185">Reference proteome</keyword>
<protein>
    <submittedName>
        <fullName evidence="1">Uncharacterized protein</fullName>
    </submittedName>
</protein>
<dbReference type="VEuPathDB" id="FungiDB:PSHT_15338"/>
<dbReference type="AlphaFoldDB" id="A0A2S4UFG4"/>
<dbReference type="OrthoDB" id="2497916at2759"/>
<evidence type="ECO:0000313" key="2">
    <source>
        <dbReference type="Proteomes" id="UP000238274"/>
    </source>
</evidence>
<organism evidence="1 2">
    <name type="scientific">Puccinia striiformis</name>
    <dbReference type="NCBI Taxonomy" id="27350"/>
    <lineage>
        <taxon>Eukaryota</taxon>
        <taxon>Fungi</taxon>
        <taxon>Dikarya</taxon>
        <taxon>Basidiomycota</taxon>
        <taxon>Pucciniomycotina</taxon>
        <taxon>Pucciniomycetes</taxon>
        <taxon>Pucciniales</taxon>
        <taxon>Pucciniaceae</taxon>
        <taxon>Puccinia</taxon>
    </lineage>
</organism>
<dbReference type="EMBL" id="PKSM01000387">
    <property type="protein sequence ID" value="POV96027.1"/>
    <property type="molecule type" value="Genomic_DNA"/>
</dbReference>
<sequence length="161" mass="17878">MVTLVHDIQIYVWCLIGAKLLKGVLNSEGDIAPGLVLPRLNEITQVIFRLFSPDKAGMSKKEAQKKITILFTVDHLLHPPLQKKISQWTLINKNFKELKAHGPDYRMAATKAVIIRDNKLFGTGTALADITEHHIILASNEEVQAQLPLITSSQPQPNPSA</sequence>
<name>A0A2S4UFG4_9BASI</name>
<comment type="caution">
    <text evidence="1">The sequence shown here is derived from an EMBL/GenBank/DDBJ whole genome shotgun (WGS) entry which is preliminary data.</text>
</comment>
<reference evidence="2" key="2">
    <citation type="journal article" date="2018" name="BMC Genomics">
        <title>Genomic insights into host adaptation between the wheat stripe rust pathogen (Puccinia striiformis f. sp. tritici) and the barley stripe rust pathogen (Puccinia striiformis f. sp. hordei).</title>
        <authorList>
            <person name="Xia C."/>
            <person name="Wang M."/>
            <person name="Yin C."/>
            <person name="Cornejo O.E."/>
            <person name="Hulbert S.H."/>
            <person name="Chen X."/>
        </authorList>
    </citation>
    <scope>NUCLEOTIDE SEQUENCE [LARGE SCALE GENOMIC DNA]</scope>
    <source>
        <strain evidence="2">93TX-2</strain>
    </source>
</reference>
<dbReference type="VEuPathDB" id="FungiDB:PSTT_10070"/>
<dbReference type="Proteomes" id="UP000238274">
    <property type="component" value="Unassembled WGS sequence"/>
</dbReference>
<gene>
    <name evidence="1" type="ORF">PSHT_15338</name>
</gene>